<dbReference type="PANTHER" id="PTHR38406">
    <property type="entry name" value="TRANSCRIPTIONAL REPRESSOR OPI1"/>
    <property type="match status" value="1"/>
</dbReference>
<feature type="region of interest" description="Disordered" evidence="1">
    <location>
        <begin position="387"/>
        <end position="410"/>
    </location>
</feature>
<feature type="region of interest" description="Disordered" evidence="1">
    <location>
        <begin position="1"/>
        <end position="91"/>
    </location>
</feature>
<feature type="compositionally biased region" description="Polar residues" evidence="1">
    <location>
        <begin position="75"/>
        <end position="85"/>
    </location>
</feature>
<feature type="compositionally biased region" description="Low complexity" evidence="1">
    <location>
        <begin position="470"/>
        <end position="483"/>
    </location>
</feature>
<feature type="compositionally biased region" description="Low complexity" evidence="1">
    <location>
        <begin position="46"/>
        <end position="55"/>
    </location>
</feature>
<feature type="compositionally biased region" description="Polar residues" evidence="1">
    <location>
        <begin position="492"/>
        <end position="501"/>
    </location>
</feature>
<keyword evidence="3" id="KW-1185">Reference proteome</keyword>
<feature type="region of interest" description="Disordered" evidence="1">
    <location>
        <begin position="165"/>
        <end position="202"/>
    </location>
</feature>
<feature type="compositionally biased region" description="Low complexity" evidence="1">
    <location>
        <begin position="179"/>
        <end position="190"/>
    </location>
</feature>
<dbReference type="PANTHER" id="PTHR38406:SF1">
    <property type="entry name" value="TRANSCRIPTIONAL REPRESSOR OPI1"/>
    <property type="match status" value="1"/>
</dbReference>
<dbReference type="GO" id="GO:0008654">
    <property type="term" value="P:phospholipid biosynthetic process"/>
    <property type="evidence" value="ECO:0007669"/>
    <property type="project" value="TreeGrafter"/>
</dbReference>
<evidence type="ECO:0000256" key="1">
    <source>
        <dbReference type="SAM" id="MobiDB-lite"/>
    </source>
</evidence>
<dbReference type="GO" id="GO:0006357">
    <property type="term" value="P:regulation of transcription by RNA polymerase II"/>
    <property type="evidence" value="ECO:0007669"/>
    <property type="project" value="TreeGrafter"/>
</dbReference>
<protein>
    <submittedName>
        <fullName evidence="2">Opi1-domain-containing protein</fullName>
    </submittedName>
</protein>
<dbReference type="GO" id="GO:0030968">
    <property type="term" value="P:endoplasmic reticulum unfolded protein response"/>
    <property type="evidence" value="ECO:0007669"/>
    <property type="project" value="TreeGrafter"/>
</dbReference>
<dbReference type="InterPro" id="IPR013927">
    <property type="entry name" value="TF_Opi1_Ccg-8"/>
</dbReference>
<dbReference type="GO" id="GO:0003714">
    <property type="term" value="F:transcription corepressor activity"/>
    <property type="evidence" value="ECO:0007669"/>
    <property type="project" value="InterPro"/>
</dbReference>
<organism evidence="2 3">
    <name type="scientific">Nadsonia fulvescens var. elongata DSM 6958</name>
    <dbReference type="NCBI Taxonomy" id="857566"/>
    <lineage>
        <taxon>Eukaryota</taxon>
        <taxon>Fungi</taxon>
        <taxon>Dikarya</taxon>
        <taxon>Ascomycota</taxon>
        <taxon>Saccharomycotina</taxon>
        <taxon>Dipodascomycetes</taxon>
        <taxon>Dipodascales</taxon>
        <taxon>Dipodascales incertae sedis</taxon>
        <taxon>Nadsonia</taxon>
    </lineage>
</organism>
<accession>A0A1E3PN86</accession>
<proteinExistence type="predicted"/>
<evidence type="ECO:0000313" key="2">
    <source>
        <dbReference type="EMBL" id="ODQ66891.1"/>
    </source>
</evidence>
<name>A0A1E3PN86_9ASCO</name>
<reference evidence="2 3" key="1">
    <citation type="journal article" date="2016" name="Proc. Natl. Acad. Sci. U.S.A.">
        <title>Comparative genomics of biotechnologically important yeasts.</title>
        <authorList>
            <person name="Riley R."/>
            <person name="Haridas S."/>
            <person name="Wolfe K.H."/>
            <person name="Lopes M.R."/>
            <person name="Hittinger C.T."/>
            <person name="Goeker M."/>
            <person name="Salamov A.A."/>
            <person name="Wisecaver J.H."/>
            <person name="Long T.M."/>
            <person name="Calvey C.H."/>
            <person name="Aerts A.L."/>
            <person name="Barry K.W."/>
            <person name="Choi C."/>
            <person name="Clum A."/>
            <person name="Coughlan A.Y."/>
            <person name="Deshpande S."/>
            <person name="Douglass A.P."/>
            <person name="Hanson S.J."/>
            <person name="Klenk H.-P."/>
            <person name="LaButti K.M."/>
            <person name="Lapidus A."/>
            <person name="Lindquist E.A."/>
            <person name="Lipzen A.M."/>
            <person name="Meier-Kolthoff J.P."/>
            <person name="Ohm R.A."/>
            <person name="Otillar R.P."/>
            <person name="Pangilinan J.L."/>
            <person name="Peng Y."/>
            <person name="Rokas A."/>
            <person name="Rosa C.A."/>
            <person name="Scheuner C."/>
            <person name="Sibirny A.A."/>
            <person name="Slot J.C."/>
            <person name="Stielow J.B."/>
            <person name="Sun H."/>
            <person name="Kurtzman C.P."/>
            <person name="Blackwell M."/>
            <person name="Grigoriev I.V."/>
            <person name="Jeffries T.W."/>
        </authorList>
    </citation>
    <scope>NUCLEOTIDE SEQUENCE [LARGE SCALE GENOMIC DNA]</scope>
    <source>
        <strain evidence="2 3">DSM 6958</strain>
    </source>
</reference>
<feature type="region of interest" description="Disordered" evidence="1">
    <location>
        <begin position="470"/>
        <end position="501"/>
    </location>
</feature>
<dbReference type="GO" id="GO:0005783">
    <property type="term" value="C:endoplasmic reticulum"/>
    <property type="evidence" value="ECO:0007669"/>
    <property type="project" value="TreeGrafter"/>
</dbReference>
<gene>
    <name evidence="2" type="ORF">NADFUDRAFT_81562</name>
</gene>
<dbReference type="STRING" id="857566.A0A1E3PN86"/>
<dbReference type="AlphaFoldDB" id="A0A1E3PN86"/>
<dbReference type="OrthoDB" id="2441642at2759"/>
<dbReference type="Pfam" id="PF08618">
    <property type="entry name" value="Opi1"/>
    <property type="match status" value="2"/>
</dbReference>
<dbReference type="GO" id="GO:0005634">
    <property type="term" value="C:nucleus"/>
    <property type="evidence" value="ECO:0007669"/>
    <property type="project" value="TreeGrafter"/>
</dbReference>
<dbReference type="EMBL" id="KV454407">
    <property type="protein sequence ID" value="ODQ66891.1"/>
    <property type="molecule type" value="Genomic_DNA"/>
</dbReference>
<sequence length="647" mass="69925">MSSISPPVDTRLSIQSLTNPTIETGNSYNQNSIKDSAQANGINDRSTSSVSDSNSKTCPPLSDANWGSLRDSSHSRTMSYPSFTPTIRPFEQHSGKNEKEHLAAQALGSLSSSTAVISPTVTTAGNPSLSCGGGLVRHSLMNHTTPYSRGPYYSTYSHSHHDLTYSHRRSSSAGSDLNSLVVSSNSNSASPTPPPSIPSLSPSTIENVRMVSENSHNPRTKSSAFLYRVSKNPLVSKAVRVYNSGKSISAPRFKYGAEMVKRVIKTGYQGVDNDDNINNNIDEGIDGKNSANHVGLPPISSLDIPPRQQQRRRPLTRSAWNGVLVTATSLASLSEESRRRLRYCLHLLKLANNHLAATVQKLQDAIAEEQSKETARFIASQNVPQERGGLLNQPTESDDAETNFNSGTTSNSNKKISAILNLKADVINTIRKVVTVISAYAGNSLPEPARSHVKNYILRLPSQWASNFTLNSDNNSNTSTVGSQESSRVETPLSSMSAISSGATTPNILPSSYNDYENLKSPTRNSLGMGNENSTASQGRCRQDIEIGGRVLILANESLEMLGNVISVVDDTLQKAELWCDKLTRAKMRMSGRGSNISSASLNQLSQGNGYNQSDAHISTDKVINSAAASGVNTLAQDQNQIEWRQR</sequence>
<evidence type="ECO:0000313" key="3">
    <source>
        <dbReference type="Proteomes" id="UP000095009"/>
    </source>
</evidence>
<feature type="region of interest" description="Disordered" evidence="1">
    <location>
        <begin position="279"/>
        <end position="314"/>
    </location>
</feature>
<dbReference type="Proteomes" id="UP000095009">
    <property type="component" value="Unassembled WGS sequence"/>
</dbReference>
<feature type="compositionally biased region" description="Polar residues" evidence="1">
    <location>
        <begin position="12"/>
        <end position="45"/>
    </location>
</feature>